<dbReference type="InterPro" id="IPR002110">
    <property type="entry name" value="Ankyrin_rpt"/>
</dbReference>
<evidence type="ECO:0000256" key="4">
    <source>
        <dbReference type="ARBA" id="ARBA00022833"/>
    </source>
</evidence>
<feature type="repeat" description="ANK" evidence="6">
    <location>
        <begin position="156"/>
        <end position="191"/>
    </location>
</feature>
<feature type="region of interest" description="Disordered" evidence="8">
    <location>
        <begin position="1"/>
        <end position="23"/>
    </location>
</feature>
<dbReference type="STRING" id="230819.A0A5C3L5H0"/>
<keyword evidence="1" id="KW-0479">Metal-binding</keyword>
<dbReference type="GO" id="GO:0008270">
    <property type="term" value="F:zinc ion binding"/>
    <property type="evidence" value="ECO:0007669"/>
    <property type="project" value="UniProtKB-KW"/>
</dbReference>
<dbReference type="Gene3D" id="1.25.40.20">
    <property type="entry name" value="Ankyrin repeat-containing domain"/>
    <property type="match status" value="1"/>
</dbReference>
<dbReference type="InterPro" id="IPR036770">
    <property type="entry name" value="Ankyrin_rpt-contain_sf"/>
</dbReference>
<evidence type="ECO:0000259" key="9">
    <source>
        <dbReference type="PROSITE" id="PS50865"/>
    </source>
</evidence>
<reference evidence="10 11" key="1">
    <citation type="journal article" date="2019" name="Nat. Ecol. Evol.">
        <title>Megaphylogeny resolves global patterns of mushroom evolution.</title>
        <authorList>
            <person name="Varga T."/>
            <person name="Krizsan K."/>
            <person name="Foldi C."/>
            <person name="Dima B."/>
            <person name="Sanchez-Garcia M."/>
            <person name="Sanchez-Ramirez S."/>
            <person name="Szollosi G.J."/>
            <person name="Szarkandi J.G."/>
            <person name="Papp V."/>
            <person name="Albert L."/>
            <person name="Andreopoulos W."/>
            <person name="Angelini C."/>
            <person name="Antonin V."/>
            <person name="Barry K.W."/>
            <person name="Bougher N.L."/>
            <person name="Buchanan P."/>
            <person name="Buyck B."/>
            <person name="Bense V."/>
            <person name="Catcheside P."/>
            <person name="Chovatia M."/>
            <person name="Cooper J."/>
            <person name="Damon W."/>
            <person name="Desjardin D."/>
            <person name="Finy P."/>
            <person name="Geml J."/>
            <person name="Haridas S."/>
            <person name="Hughes K."/>
            <person name="Justo A."/>
            <person name="Karasinski D."/>
            <person name="Kautmanova I."/>
            <person name="Kiss B."/>
            <person name="Kocsube S."/>
            <person name="Kotiranta H."/>
            <person name="LaButti K.M."/>
            <person name="Lechner B.E."/>
            <person name="Liimatainen K."/>
            <person name="Lipzen A."/>
            <person name="Lukacs Z."/>
            <person name="Mihaltcheva S."/>
            <person name="Morgado L.N."/>
            <person name="Niskanen T."/>
            <person name="Noordeloos M.E."/>
            <person name="Ohm R.A."/>
            <person name="Ortiz-Santana B."/>
            <person name="Ovrebo C."/>
            <person name="Racz N."/>
            <person name="Riley R."/>
            <person name="Savchenko A."/>
            <person name="Shiryaev A."/>
            <person name="Soop K."/>
            <person name="Spirin V."/>
            <person name="Szebenyi C."/>
            <person name="Tomsovsky M."/>
            <person name="Tulloss R.E."/>
            <person name="Uehling J."/>
            <person name="Grigoriev I.V."/>
            <person name="Vagvolgyi C."/>
            <person name="Papp T."/>
            <person name="Martin F.M."/>
            <person name="Miettinen O."/>
            <person name="Hibbett D.S."/>
            <person name="Nagy L.G."/>
        </authorList>
    </citation>
    <scope>NUCLEOTIDE SEQUENCE [LARGE SCALE GENOMIC DNA]</scope>
    <source>
        <strain evidence="10 11">CBS 121175</strain>
    </source>
</reference>
<dbReference type="InterPro" id="IPR050745">
    <property type="entry name" value="Multifunctional_regulatory"/>
</dbReference>
<keyword evidence="2" id="KW-0677">Repeat</keyword>
<name>A0A5C3L5H0_COPMA</name>
<evidence type="ECO:0000256" key="3">
    <source>
        <dbReference type="ARBA" id="ARBA00022771"/>
    </source>
</evidence>
<dbReference type="SUPFAM" id="SSF144232">
    <property type="entry name" value="HIT/MYND zinc finger-like"/>
    <property type="match status" value="1"/>
</dbReference>
<evidence type="ECO:0000313" key="10">
    <source>
        <dbReference type="EMBL" id="TFK27872.1"/>
    </source>
</evidence>
<feature type="compositionally biased region" description="Basic residues" evidence="8">
    <location>
        <begin position="1"/>
        <end position="16"/>
    </location>
</feature>
<keyword evidence="4" id="KW-0862">Zinc</keyword>
<dbReference type="Proteomes" id="UP000307440">
    <property type="component" value="Unassembled WGS sequence"/>
</dbReference>
<dbReference type="AlphaFoldDB" id="A0A5C3L5H0"/>
<organism evidence="10 11">
    <name type="scientific">Coprinopsis marcescibilis</name>
    <name type="common">Agaric fungus</name>
    <name type="synonym">Psathyrella marcescibilis</name>
    <dbReference type="NCBI Taxonomy" id="230819"/>
    <lineage>
        <taxon>Eukaryota</taxon>
        <taxon>Fungi</taxon>
        <taxon>Dikarya</taxon>
        <taxon>Basidiomycota</taxon>
        <taxon>Agaricomycotina</taxon>
        <taxon>Agaricomycetes</taxon>
        <taxon>Agaricomycetidae</taxon>
        <taxon>Agaricales</taxon>
        <taxon>Agaricineae</taxon>
        <taxon>Psathyrellaceae</taxon>
        <taxon>Coprinopsis</taxon>
    </lineage>
</organism>
<proteinExistence type="predicted"/>
<feature type="repeat" description="ANK" evidence="6">
    <location>
        <begin position="192"/>
        <end position="224"/>
    </location>
</feature>
<dbReference type="InterPro" id="IPR002893">
    <property type="entry name" value="Znf_MYND"/>
</dbReference>
<accession>A0A5C3L5H0</accession>
<evidence type="ECO:0000256" key="2">
    <source>
        <dbReference type="ARBA" id="ARBA00022737"/>
    </source>
</evidence>
<evidence type="ECO:0000313" key="11">
    <source>
        <dbReference type="Proteomes" id="UP000307440"/>
    </source>
</evidence>
<dbReference type="OrthoDB" id="194358at2759"/>
<dbReference type="PROSITE" id="PS50297">
    <property type="entry name" value="ANK_REP_REGION"/>
    <property type="match status" value="2"/>
</dbReference>
<evidence type="ECO:0000256" key="1">
    <source>
        <dbReference type="ARBA" id="ARBA00022723"/>
    </source>
</evidence>
<evidence type="ECO:0000256" key="8">
    <source>
        <dbReference type="SAM" id="MobiDB-lite"/>
    </source>
</evidence>
<keyword evidence="3 7" id="KW-0863">Zinc-finger</keyword>
<evidence type="ECO:0000256" key="7">
    <source>
        <dbReference type="PROSITE-ProRule" id="PRU00134"/>
    </source>
</evidence>
<keyword evidence="5 6" id="KW-0040">ANK repeat</keyword>
<dbReference type="PROSITE" id="PS01360">
    <property type="entry name" value="ZF_MYND_1"/>
    <property type="match status" value="1"/>
</dbReference>
<protein>
    <submittedName>
        <fullName evidence="10">Ankyrin</fullName>
    </submittedName>
</protein>
<dbReference type="Gene3D" id="6.10.140.2220">
    <property type="match status" value="1"/>
</dbReference>
<dbReference type="Pfam" id="PF01753">
    <property type="entry name" value="zf-MYND"/>
    <property type="match status" value="1"/>
</dbReference>
<dbReference type="PROSITE" id="PS50865">
    <property type="entry name" value="ZF_MYND_2"/>
    <property type="match status" value="1"/>
</dbReference>
<evidence type="ECO:0000256" key="5">
    <source>
        <dbReference type="ARBA" id="ARBA00023043"/>
    </source>
</evidence>
<dbReference type="PANTHER" id="PTHR24189">
    <property type="entry name" value="MYOTROPHIN"/>
    <property type="match status" value="1"/>
</dbReference>
<dbReference type="SUPFAM" id="SSF48403">
    <property type="entry name" value="Ankyrin repeat"/>
    <property type="match status" value="1"/>
</dbReference>
<keyword evidence="11" id="KW-1185">Reference proteome</keyword>
<feature type="domain" description="MYND-type" evidence="9">
    <location>
        <begin position="263"/>
        <end position="301"/>
    </location>
</feature>
<dbReference type="EMBL" id="ML210160">
    <property type="protein sequence ID" value="TFK27872.1"/>
    <property type="molecule type" value="Genomic_DNA"/>
</dbReference>
<dbReference type="SMART" id="SM00248">
    <property type="entry name" value="ANK"/>
    <property type="match status" value="4"/>
</dbReference>
<gene>
    <name evidence="10" type="ORF">FA15DRAFT_685622</name>
</gene>
<dbReference type="PANTHER" id="PTHR24189:SF50">
    <property type="entry name" value="ANKYRIN REPEAT AND SOCS BOX PROTEIN 2"/>
    <property type="match status" value="1"/>
</dbReference>
<evidence type="ECO:0000256" key="6">
    <source>
        <dbReference type="PROSITE-ProRule" id="PRU00023"/>
    </source>
</evidence>
<sequence length="448" mass="49493">MSKSKSKSKSKPKPTPKRTYDFTTPQTFKTVPRSGLVVTDEMKKLLAKPGFLSSKDGGEKLRQLYQDHSVGFSFEQLSPFGQACWFGRLENMIEILGSGFVPDLAAKETVYEKPYATLLVLGSQRVTTLSGAPTRHLEVLQFLISRGLPVNLHDIVGHTALHHAVIGDMPRKQEIMKILIKAGADVNGRNRWGEPPLLSAIVSGDVVGMEVLLEGGADINICDADDVSPSKNYVVYGPRVAATFEKWLKIRSGKPDPLTTKSCAQCGVKNTPLKNCSRCLTVQYCSKECQAAAWKGHKPDCKPFDKKTTITVKPSYDSPFQGPVIPNTAVTHGLFGRGNPVPETHFRNSHIPKDLTSEGKQVVIKVQAPYPGSAPTPEGVYQDMLVYTRKRDFVCYIQRKTSREAYDTLLETIRGRGVESLKAYFVAILKSPEELVIKFSEPLAAQPW</sequence>
<dbReference type="Pfam" id="PF12796">
    <property type="entry name" value="Ank_2"/>
    <property type="match status" value="1"/>
</dbReference>
<dbReference type="PROSITE" id="PS50088">
    <property type="entry name" value="ANK_REPEAT"/>
    <property type="match status" value="2"/>
</dbReference>